<protein>
    <recommendedName>
        <fullName evidence="17">Nucleoporin NDC1</fullName>
    </recommendedName>
</protein>
<evidence type="ECO:0000256" key="13">
    <source>
        <dbReference type="SAM" id="MobiDB-lite"/>
    </source>
</evidence>
<evidence type="ECO:0000256" key="14">
    <source>
        <dbReference type="SAM" id="Phobius"/>
    </source>
</evidence>
<keyword evidence="12" id="KW-0539">Nucleus</keyword>
<proteinExistence type="inferred from homology"/>
<feature type="transmembrane region" description="Helical" evidence="14">
    <location>
        <begin position="17"/>
        <end position="37"/>
    </location>
</feature>
<feature type="region of interest" description="Disordered" evidence="13">
    <location>
        <begin position="456"/>
        <end position="490"/>
    </location>
</feature>
<feature type="transmembrane region" description="Helical" evidence="14">
    <location>
        <begin position="49"/>
        <end position="69"/>
    </location>
</feature>
<evidence type="ECO:0000256" key="9">
    <source>
        <dbReference type="ARBA" id="ARBA00023010"/>
    </source>
</evidence>
<name>A0A9Q3GH45_9BASI</name>
<evidence type="ECO:0000256" key="6">
    <source>
        <dbReference type="ARBA" id="ARBA00022816"/>
    </source>
</evidence>
<comment type="similarity">
    <text evidence="3">Belongs to the NDC1 family.</text>
</comment>
<accession>A0A9Q3GH45</accession>
<dbReference type="GO" id="GO:0031965">
    <property type="term" value="C:nuclear membrane"/>
    <property type="evidence" value="ECO:0007669"/>
    <property type="project" value="UniProtKB-SubCell"/>
</dbReference>
<feature type="transmembrane region" description="Helical" evidence="14">
    <location>
        <begin position="197"/>
        <end position="216"/>
    </location>
</feature>
<evidence type="ECO:0000256" key="1">
    <source>
        <dbReference type="ARBA" id="ARBA00004232"/>
    </source>
</evidence>
<dbReference type="PANTHER" id="PTHR13269">
    <property type="entry name" value="NUCLEOPORIN NDC1"/>
    <property type="match status" value="1"/>
</dbReference>
<evidence type="ECO:0000313" key="16">
    <source>
        <dbReference type="Proteomes" id="UP000765509"/>
    </source>
</evidence>
<dbReference type="GO" id="GO:0030674">
    <property type="term" value="F:protein-macromolecule adaptor activity"/>
    <property type="evidence" value="ECO:0007669"/>
    <property type="project" value="TreeGrafter"/>
</dbReference>
<evidence type="ECO:0000256" key="10">
    <source>
        <dbReference type="ARBA" id="ARBA00023132"/>
    </source>
</evidence>
<keyword evidence="7" id="KW-0653">Protein transport</keyword>
<dbReference type="GO" id="GO:0070762">
    <property type="term" value="C:nuclear pore transmembrane ring"/>
    <property type="evidence" value="ECO:0007669"/>
    <property type="project" value="TreeGrafter"/>
</dbReference>
<evidence type="ECO:0000256" key="12">
    <source>
        <dbReference type="ARBA" id="ARBA00023242"/>
    </source>
</evidence>
<keyword evidence="16" id="KW-1185">Reference proteome</keyword>
<dbReference type="PANTHER" id="PTHR13269:SF6">
    <property type="entry name" value="NUCLEOPORIN NDC1"/>
    <property type="match status" value="1"/>
</dbReference>
<keyword evidence="5 14" id="KW-0812">Transmembrane</keyword>
<keyword evidence="6" id="KW-0509">mRNA transport</keyword>
<evidence type="ECO:0008006" key="17">
    <source>
        <dbReference type="Google" id="ProtNLM"/>
    </source>
</evidence>
<dbReference type="AlphaFoldDB" id="A0A9Q3GH45"/>
<evidence type="ECO:0000256" key="11">
    <source>
        <dbReference type="ARBA" id="ARBA00023136"/>
    </source>
</evidence>
<evidence type="ECO:0000256" key="8">
    <source>
        <dbReference type="ARBA" id="ARBA00022989"/>
    </source>
</evidence>
<dbReference type="GO" id="GO:0070631">
    <property type="term" value="P:spindle pole body localization"/>
    <property type="evidence" value="ECO:0007669"/>
    <property type="project" value="TreeGrafter"/>
</dbReference>
<dbReference type="EMBL" id="AVOT02001539">
    <property type="protein sequence ID" value="MBW0467273.1"/>
    <property type="molecule type" value="Genomic_DNA"/>
</dbReference>
<feature type="transmembrane region" description="Helical" evidence="14">
    <location>
        <begin position="147"/>
        <end position="166"/>
    </location>
</feature>
<gene>
    <name evidence="15" type="ORF">O181_006988</name>
</gene>
<dbReference type="GO" id="GO:0051028">
    <property type="term" value="P:mRNA transport"/>
    <property type="evidence" value="ECO:0007669"/>
    <property type="project" value="UniProtKB-KW"/>
</dbReference>
<comment type="subcellular location">
    <subcellularLocation>
        <location evidence="1">Nucleus membrane</location>
        <topology evidence="1">Multi-pass membrane protein</topology>
    </subcellularLocation>
    <subcellularLocation>
        <location evidence="2">Nucleus</location>
        <location evidence="2">Nuclear pore complex</location>
    </subcellularLocation>
</comment>
<keyword evidence="4" id="KW-0813">Transport</keyword>
<dbReference type="Pfam" id="PF09531">
    <property type="entry name" value="Ndc1_Nup"/>
    <property type="match status" value="1"/>
</dbReference>
<feature type="region of interest" description="Disordered" evidence="13">
    <location>
        <begin position="364"/>
        <end position="387"/>
    </location>
</feature>
<evidence type="ECO:0000256" key="3">
    <source>
        <dbReference type="ARBA" id="ARBA00005760"/>
    </source>
</evidence>
<dbReference type="GO" id="GO:0006999">
    <property type="term" value="P:nuclear pore organization"/>
    <property type="evidence" value="ECO:0007669"/>
    <property type="project" value="TreeGrafter"/>
</dbReference>
<evidence type="ECO:0000256" key="2">
    <source>
        <dbReference type="ARBA" id="ARBA00004567"/>
    </source>
</evidence>
<keyword evidence="11 14" id="KW-0472">Membrane</keyword>
<sequence length="667" mass="75990">MNGGYPRLYQVVIRRRAYHFCVISYLIGTFVLWFVTLDGPPAIWNLLRITTWILSLANWASATIPIMILKRTQLTASQTYAPNRYNKLFAVLSSNQFMTSYLFCSISAVLLWATYVLAALALNENPELNFFKSFPGRGAPQINERPIYLLASGLYTSFCYSFLMTYQGKWHYSPSEIPEHLTIPQRIFKSLVPRVKIIKSLIFYSSGSFLPIYLIARRYIIRAIIFSKYVQLTKFIKPHMVMLIKLDSVFTLTSSIRLICLNVLMVAMWEIVQSLWDVYSSHPLDLSQFHPEPNKCLLEGIRSSDPRIRHHAIYELAHISWSDPVRRITIFKDIRTSPRTLNLIIDECLNTIDSMKAMAIYRGQLPRPSSSSQSQTSTSNCQTTSATHSALKNDLPQLFNQPSSNSKSWKQTLLQNLLSSNEPKPQTKPVQLSTPKSALNSSPSYQIPEIFQSDRKRHSGFQKPLQASSDDQTTKNSLHSSQPVDPYKGQRRQKVVPKVWRLLLNSQLFAYSQIGVKLETWLFCPLMTSELDKCLGSRQTCSLAVEVVTNLTCASLTEDQYGVLQDQIPRILESLVDCCSALESLRSEICKEFDLPISPVDNNSINKSESATISPLQTILLQTLDEYSLSLSTRLKDGISGIMNQFKPFLSEMKLTPKVNRWLQQQQ</sequence>
<keyword evidence="9" id="KW-0811">Translocation</keyword>
<feature type="transmembrane region" description="Helical" evidence="14">
    <location>
        <begin position="101"/>
        <end position="122"/>
    </location>
</feature>
<evidence type="ECO:0000313" key="15">
    <source>
        <dbReference type="EMBL" id="MBW0467273.1"/>
    </source>
</evidence>
<evidence type="ECO:0000256" key="4">
    <source>
        <dbReference type="ARBA" id="ARBA00022448"/>
    </source>
</evidence>
<dbReference type="GO" id="GO:0015031">
    <property type="term" value="P:protein transport"/>
    <property type="evidence" value="ECO:0007669"/>
    <property type="project" value="UniProtKB-KW"/>
</dbReference>
<evidence type="ECO:0000256" key="7">
    <source>
        <dbReference type="ARBA" id="ARBA00022927"/>
    </source>
</evidence>
<keyword evidence="10" id="KW-0906">Nuclear pore complex</keyword>
<organism evidence="15 16">
    <name type="scientific">Austropuccinia psidii MF-1</name>
    <dbReference type="NCBI Taxonomy" id="1389203"/>
    <lineage>
        <taxon>Eukaryota</taxon>
        <taxon>Fungi</taxon>
        <taxon>Dikarya</taxon>
        <taxon>Basidiomycota</taxon>
        <taxon>Pucciniomycotina</taxon>
        <taxon>Pucciniomycetes</taxon>
        <taxon>Pucciniales</taxon>
        <taxon>Sphaerophragmiaceae</taxon>
        <taxon>Austropuccinia</taxon>
    </lineage>
</organism>
<feature type="compositionally biased region" description="Low complexity" evidence="13">
    <location>
        <begin position="369"/>
        <end position="387"/>
    </location>
</feature>
<reference evidence="15" key="1">
    <citation type="submission" date="2021-03" db="EMBL/GenBank/DDBJ databases">
        <title>Draft genome sequence of rust myrtle Austropuccinia psidii MF-1, a brazilian biotype.</title>
        <authorList>
            <person name="Quecine M.C."/>
            <person name="Pachon D.M.R."/>
            <person name="Bonatelli M.L."/>
            <person name="Correr F.H."/>
            <person name="Franceschini L.M."/>
            <person name="Leite T.F."/>
            <person name="Margarido G.R.A."/>
            <person name="Almeida C.A."/>
            <person name="Ferrarezi J.A."/>
            <person name="Labate C.A."/>
        </authorList>
    </citation>
    <scope>NUCLEOTIDE SEQUENCE</scope>
    <source>
        <strain evidence="15">MF-1</strain>
    </source>
</reference>
<dbReference type="OrthoDB" id="67850at2759"/>
<comment type="caution">
    <text evidence="15">The sequence shown here is derived from an EMBL/GenBank/DDBJ whole genome shotgun (WGS) entry which is preliminary data.</text>
</comment>
<feature type="compositionally biased region" description="Polar residues" evidence="13">
    <location>
        <begin position="465"/>
        <end position="483"/>
    </location>
</feature>
<dbReference type="GO" id="GO:0005816">
    <property type="term" value="C:spindle pole body"/>
    <property type="evidence" value="ECO:0007669"/>
    <property type="project" value="TreeGrafter"/>
</dbReference>
<feature type="region of interest" description="Disordered" evidence="13">
    <location>
        <begin position="420"/>
        <end position="444"/>
    </location>
</feature>
<dbReference type="InterPro" id="IPR019049">
    <property type="entry name" value="Nucleoporin_prot_Ndc1/Nup"/>
</dbReference>
<dbReference type="Proteomes" id="UP000765509">
    <property type="component" value="Unassembled WGS sequence"/>
</dbReference>
<keyword evidence="8 14" id="KW-1133">Transmembrane helix</keyword>
<evidence type="ECO:0000256" key="5">
    <source>
        <dbReference type="ARBA" id="ARBA00022692"/>
    </source>
</evidence>